<keyword evidence="2 3" id="KW-0040">ANK repeat</keyword>
<dbReference type="SUPFAM" id="SSF48403">
    <property type="entry name" value="Ankyrin repeat"/>
    <property type="match status" value="2"/>
</dbReference>
<comment type="caution">
    <text evidence="5">The sequence shown here is derived from an EMBL/GenBank/DDBJ whole genome shotgun (WGS) entry which is preliminary data.</text>
</comment>
<keyword evidence="6" id="KW-1185">Reference proteome</keyword>
<dbReference type="SMART" id="SM00248">
    <property type="entry name" value="ANK"/>
    <property type="match status" value="4"/>
</dbReference>
<protein>
    <submittedName>
        <fullName evidence="5">Uncharacterized protein</fullName>
    </submittedName>
</protein>
<proteinExistence type="predicted"/>
<name>A0AAD9J407_9ANNE</name>
<dbReference type="Pfam" id="PF12796">
    <property type="entry name" value="Ank_2"/>
    <property type="match status" value="2"/>
</dbReference>
<evidence type="ECO:0000313" key="6">
    <source>
        <dbReference type="Proteomes" id="UP001208570"/>
    </source>
</evidence>
<evidence type="ECO:0000256" key="2">
    <source>
        <dbReference type="ARBA" id="ARBA00023043"/>
    </source>
</evidence>
<organism evidence="5 6">
    <name type="scientific">Paralvinella palmiformis</name>
    <dbReference type="NCBI Taxonomy" id="53620"/>
    <lineage>
        <taxon>Eukaryota</taxon>
        <taxon>Metazoa</taxon>
        <taxon>Spiralia</taxon>
        <taxon>Lophotrochozoa</taxon>
        <taxon>Annelida</taxon>
        <taxon>Polychaeta</taxon>
        <taxon>Sedentaria</taxon>
        <taxon>Canalipalpata</taxon>
        <taxon>Terebellida</taxon>
        <taxon>Terebelliformia</taxon>
        <taxon>Alvinellidae</taxon>
        <taxon>Paralvinella</taxon>
    </lineage>
</organism>
<accession>A0AAD9J407</accession>
<evidence type="ECO:0000313" key="5">
    <source>
        <dbReference type="EMBL" id="KAK2146251.1"/>
    </source>
</evidence>
<feature type="region of interest" description="Disordered" evidence="4">
    <location>
        <begin position="16"/>
        <end position="37"/>
    </location>
</feature>
<keyword evidence="1" id="KW-0677">Repeat</keyword>
<dbReference type="PANTHER" id="PTHR24198:SF165">
    <property type="entry name" value="ANKYRIN REPEAT-CONTAINING PROTEIN-RELATED"/>
    <property type="match status" value="1"/>
</dbReference>
<dbReference type="InterPro" id="IPR002110">
    <property type="entry name" value="Ankyrin_rpt"/>
</dbReference>
<evidence type="ECO:0000256" key="4">
    <source>
        <dbReference type="SAM" id="MobiDB-lite"/>
    </source>
</evidence>
<dbReference type="PROSITE" id="PS50297">
    <property type="entry name" value="ANK_REP_REGION"/>
    <property type="match status" value="2"/>
</dbReference>
<evidence type="ECO:0000256" key="3">
    <source>
        <dbReference type="PROSITE-ProRule" id="PRU00023"/>
    </source>
</evidence>
<dbReference type="InterPro" id="IPR036770">
    <property type="entry name" value="Ankyrin_rpt-contain_sf"/>
</dbReference>
<dbReference type="PANTHER" id="PTHR24198">
    <property type="entry name" value="ANKYRIN REPEAT AND PROTEIN KINASE DOMAIN-CONTAINING PROTEIN"/>
    <property type="match status" value="1"/>
</dbReference>
<reference evidence="5" key="1">
    <citation type="journal article" date="2023" name="Mol. Biol. Evol.">
        <title>Third-Generation Sequencing Reveals the Adaptive Role of the Epigenome in Three Deep-Sea Polychaetes.</title>
        <authorList>
            <person name="Perez M."/>
            <person name="Aroh O."/>
            <person name="Sun Y."/>
            <person name="Lan Y."/>
            <person name="Juniper S.K."/>
            <person name="Young C.R."/>
            <person name="Angers B."/>
            <person name="Qian P.Y."/>
        </authorList>
    </citation>
    <scope>NUCLEOTIDE SEQUENCE</scope>
    <source>
        <strain evidence="5">P08H-3</strain>
    </source>
</reference>
<dbReference type="AlphaFoldDB" id="A0AAD9J407"/>
<dbReference type="EMBL" id="JAODUP010000622">
    <property type="protein sequence ID" value="KAK2146251.1"/>
    <property type="molecule type" value="Genomic_DNA"/>
</dbReference>
<feature type="repeat" description="ANK" evidence="3">
    <location>
        <begin position="137"/>
        <end position="165"/>
    </location>
</feature>
<evidence type="ECO:0000256" key="1">
    <source>
        <dbReference type="ARBA" id="ARBA00022737"/>
    </source>
</evidence>
<sequence>MLRFLQDMARSAAGFLHSTHGSDRQSMNSGASGSREYTDKYSNKVQRGFIKQKYKTEVWENIQETQQKARRLISENQTLNELKALLHGCSNITEVINIRDMFGYNLLQYAITSNRVAVVRYLVMQGADLNLPICARPLHLAAKLGHADILQVLLECGADPDVMSCVCYPQSHILQRTMFVSDSECWSVACFGDIYASDKICRVQFEYPLYYAIMSDSIECVKLLTDQGGTQLSSRSLKLHTACCFGAFQCIQHFLKSNPLELSTGDHKGLYPLQYAVQWGKKITEYLVLKGALVTVKTAYRESLLMLFYNQSRAVPGLAETSSYLLDCGLRMMVNVVDAGGNSPLHALFNKLHRTPPKWPASQLLDNNLDDETLVASGGRPRSSLHSQALRSRMKSYFELDSVNVLRTDDTKTISFGNLGQYSDIPLSDDEQEYLDSAMLLVKAGANTNVVNKVGNSCLHQLLKIQMQDVAGITDDALGKYKYCSLRMVYCLLCLLLEYGANPRFINNMHVTVHGSLISSAVDALFSPHLGEPLRLADPVELFYLVRCIELLCKHGCTFSTNCASAPLHHTLSKLDALETLRNYHQMSTQDKSDLATQYTRQVMQIVNIVLTYGGTPTDLHSLYYQLVNQYPLVSADVIREAVVLLLHHGADPNVGGIHIPMSVFRSRTGHSHWPVYPLLHLLNLIGSASMDHEGIPDLCRLFDLLYNAMNESGARQCMFHFLYYDSNQSQAAKHRNTELLSRIEMLMVTPRTLRQITAQWIFVKMCNRQKANVIKLPYPSILKRLILSIQY</sequence>
<feature type="repeat" description="ANK" evidence="3">
    <location>
        <begin position="102"/>
        <end position="130"/>
    </location>
</feature>
<gene>
    <name evidence="5" type="ORF">LSH36_622g00007</name>
</gene>
<dbReference type="Gene3D" id="1.25.40.20">
    <property type="entry name" value="Ankyrin repeat-containing domain"/>
    <property type="match status" value="3"/>
</dbReference>
<dbReference type="Proteomes" id="UP001208570">
    <property type="component" value="Unassembled WGS sequence"/>
</dbReference>
<dbReference type="PROSITE" id="PS50088">
    <property type="entry name" value="ANK_REPEAT"/>
    <property type="match status" value="2"/>
</dbReference>